<dbReference type="InterPro" id="IPR045445">
    <property type="entry name" value="DUF6502"/>
</dbReference>
<protein>
    <submittedName>
        <fullName evidence="2">Uncharacterized protein</fullName>
    </submittedName>
</protein>
<dbReference type="EMBL" id="CYRX01000031">
    <property type="protein sequence ID" value="CUH61237.1"/>
    <property type="molecule type" value="Genomic_DNA"/>
</dbReference>
<dbReference type="Proteomes" id="UP000051298">
    <property type="component" value="Unassembled WGS sequence"/>
</dbReference>
<organism evidence="2 3">
    <name type="scientific">Thalassobacter stenotrophicus</name>
    <dbReference type="NCBI Taxonomy" id="266809"/>
    <lineage>
        <taxon>Bacteria</taxon>
        <taxon>Pseudomonadati</taxon>
        <taxon>Pseudomonadota</taxon>
        <taxon>Alphaproteobacteria</taxon>
        <taxon>Rhodobacterales</taxon>
        <taxon>Roseobacteraceae</taxon>
        <taxon>Thalassobacter</taxon>
    </lineage>
</organism>
<dbReference type="AlphaFoldDB" id="A0A0P1FMC8"/>
<evidence type="ECO:0000256" key="1">
    <source>
        <dbReference type="SAM" id="MobiDB-lite"/>
    </source>
</evidence>
<evidence type="ECO:0000313" key="2">
    <source>
        <dbReference type="EMBL" id="CUH61237.1"/>
    </source>
</evidence>
<evidence type="ECO:0000313" key="3">
    <source>
        <dbReference type="Proteomes" id="UP000051298"/>
    </source>
</evidence>
<dbReference type="STRING" id="266809.PM03_12735"/>
<name>A0A0P1FMC8_9RHOB</name>
<sequence>MEILHTSSDNIQMTPDPFTKSSLFEQAVRAILRPLVRALIAQGVTATAFYRIIKQTYVEVATDAAGDAATDSQVSVMTGVHRRDVKTLRAADAAADATVARKSSTLATVVGRWITQPDLSTPTGAPSPLPRSAATPPSFDHLVQSVSRDVRPRAVLDELERQSIVSMDADGLVHLNPAALVGPADLDQKLHFFSENLGDHMNAAVENLLADGPSPFLERAVFYNHLTKTSVTAIEQDVRTIGIKALQDINTRAAHLQNADKTDPDATMRFRFGVFLYSDDDGPADNISDQKSFPR</sequence>
<dbReference type="Pfam" id="PF20112">
    <property type="entry name" value="DUF6502"/>
    <property type="match status" value="1"/>
</dbReference>
<feature type="region of interest" description="Disordered" evidence="1">
    <location>
        <begin position="117"/>
        <end position="138"/>
    </location>
</feature>
<proteinExistence type="predicted"/>
<dbReference type="eggNOG" id="COG5281">
    <property type="taxonomic scope" value="Bacteria"/>
</dbReference>
<accession>A0A0P1FMC8</accession>
<reference evidence="2 3" key="1">
    <citation type="submission" date="2015-09" db="EMBL/GenBank/DDBJ databases">
        <authorList>
            <consortium name="Swine Surveillance"/>
        </authorList>
    </citation>
    <scope>NUCLEOTIDE SEQUENCE [LARGE SCALE GENOMIC DNA]</scope>
    <source>
        <strain evidence="2 3">CECT 5294</strain>
    </source>
</reference>
<gene>
    <name evidence="2" type="ORF">THS5294_02540</name>
</gene>